<dbReference type="AlphaFoldDB" id="A0A1H6S9L7"/>
<dbReference type="EMBL" id="FNYH01000006">
    <property type="protein sequence ID" value="SEI64569.1"/>
    <property type="molecule type" value="Genomic_DNA"/>
</dbReference>
<dbReference type="RefSeq" id="WP_093309446.1">
    <property type="nucleotide sequence ID" value="NZ_FNYH01000006.1"/>
</dbReference>
<gene>
    <name evidence="2" type="ORF">SAMN05421831_10677</name>
</gene>
<evidence type="ECO:0000313" key="2">
    <source>
        <dbReference type="EMBL" id="SEI64569.1"/>
    </source>
</evidence>
<feature type="signal peptide" evidence="1">
    <location>
        <begin position="1"/>
        <end position="19"/>
    </location>
</feature>
<keyword evidence="3" id="KW-1185">Reference proteome</keyword>
<organism evidence="2 3">
    <name type="scientific">Allopseudospirillum japonicum</name>
    <dbReference type="NCBI Taxonomy" id="64971"/>
    <lineage>
        <taxon>Bacteria</taxon>
        <taxon>Pseudomonadati</taxon>
        <taxon>Pseudomonadota</taxon>
        <taxon>Gammaproteobacteria</taxon>
        <taxon>Oceanospirillales</taxon>
        <taxon>Oceanospirillaceae</taxon>
        <taxon>Allopseudospirillum</taxon>
    </lineage>
</organism>
<keyword evidence="1" id="KW-0732">Signal</keyword>
<proteinExistence type="predicted"/>
<reference evidence="3" key="1">
    <citation type="submission" date="2016-10" db="EMBL/GenBank/DDBJ databases">
        <authorList>
            <person name="Varghese N."/>
            <person name="Submissions S."/>
        </authorList>
    </citation>
    <scope>NUCLEOTIDE SEQUENCE [LARGE SCALE GENOMIC DNA]</scope>
    <source>
        <strain evidence="3">DSM 7165</strain>
    </source>
</reference>
<protein>
    <submittedName>
        <fullName evidence="2">Uncharacterized protein</fullName>
    </submittedName>
</protein>
<accession>A0A1H6S9L7</accession>
<name>A0A1H6S9L7_9GAMM</name>
<evidence type="ECO:0000256" key="1">
    <source>
        <dbReference type="SAM" id="SignalP"/>
    </source>
</evidence>
<evidence type="ECO:0000313" key="3">
    <source>
        <dbReference type="Proteomes" id="UP000242999"/>
    </source>
</evidence>
<dbReference type="Proteomes" id="UP000242999">
    <property type="component" value="Unassembled WGS sequence"/>
</dbReference>
<feature type="chain" id="PRO_5017427528" evidence="1">
    <location>
        <begin position="20"/>
        <end position="77"/>
    </location>
</feature>
<sequence>MPLPYLVIFLSLISLALSACSEVVSGPYDQVEACTERGVVFYQATGNYPSLKEAPYTGRLAEDVAREKCFKNLQAFR</sequence>